<keyword evidence="1" id="KW-1133">Transmembrane helix</keyword>
<protein>
    <submittedName>
        <fullName evidence="2">Uncharacterized protein</fullName>
    </submittedName>
</protein>
<name>A0A6V7U857_MELEN</name>
<comment type="caution">
    <text evidence="2">The sequence shown here is derived from an EMBL/GenBank/DDBJ whole genome shotgun (WGS) entry which is preliminary data.</text>
</comment>
<evidence type="ECO:0000313" key="2">
    <source>
        <dbReference type="EMBL" id="CAD2149201.1"/>
    </source>
</evidence>
<evidence type="ECO:0000313" key="3">
    <source>
        <dbReference type="Proteomes" id="UP000580250"/>
    </source>
</evidence>
<feature type="transmembrane region" description="Helical" evidence="1">
    <location>
        <begin position="32"/>
        <end position="54"/>
    </location>
</feature>
<sequence length="80" mass="9668">MYVFIYFPPFLFLPDSAFVQVVAVFKLVPGEFISFFTLLPFLFLFFFFSIPYILTPLQSLDNRNRFPYFFPQLYFFICLT</sequence>
<reference evidence="2 3" key="1">
    <citation type="submission" date="2020-08" db="EMBL/GenBank/DDBJ databases">
        <authorList>
            <person name="Koutsovoulos G."/>
            <person name="Danchin GJ E."/>
        </authorList>
    </citation>
    <scope>NUCLEOTIDE SEQUENCE [LARGE SCALE GENOMIC DNA]</scope>
</reference>
<keyword evidence="1" id="KW-0472">Membrane</keyword>
<proteinExistence type="predicted"/>
<accession>A0A6V7U857</accession>
<gene>
    <name evidence="2" type="ORF">MENT_LOCUS9604</name>
</gene>
<organism evidence="2 3">
    <name type="scientific">Meloidogyne enterolobii</name>
    <name type="common">Root-knot nematode worm</name>
    <name type="synonym">Meloidogyne mayaguensis</name>
    <dbReference type="NCBI Taxonomy" id="390850"/>
    <lineage>
        <taxon>Eukaryota</taxon>
        <taxon>Metazoa</taxon>
        <taxon>Ecdysozoa</taxon>
        <taxon>Nematoda</taxon>
        <taxon>Chromadorea</taxon>
        <taxon>Rhabditida</taxon>
        <taxon>Tylenchina</taxon>
        <taxon>Tylenchomorpha</taxon>
        <taxon>Tylenchoidea</taxon>
        <taxon>Meloidogynidae</taxon>
        <taxon>Meloidogyninae</taxon>
        <taxon>Meloidogyne</taxon>
    </lineage>
</organism>
<dbReference type="EMBL" id="CAJEWN010000043">
    <property type="protein sequence ID" value="CAD2149201.1"/>
    <property type="molecule type" value="Genomic_DNA"/>
</dbReference>
<evidence type="ECO:0000256" key="1">
    <source>
        <dbReference type="SAM" id="Phobius"/>
    </source>
</evidence>
<keyword evidence="1" id="KW-0812">Transmembrane</keyword>
<dbReference type="AlphaFoldDB" id="A0A6V7U857"/>
<feature type="transmembrane region" description="Helical" evidence="1">
    <location>
        <begin position="6"/>
        <end position="25"/>
    </location>
</feature>
<dbReference type="Proteomes" id="UP000580250">
    <property type="component" value="Unassembled WGS sequence"/>
</dbReference>